<gene>
    <name evidence="1" type="ORF">CLUMA_CG011664</name>
</gene>
<dbReference type="EMBL" id="CVRI01000047">
    <property type="protein sequence ID" value="CRK98302.1"/>
    <property type="molecule type" value="Genomic_DNA"/>
</dbReference>
<name>A0A1J1IGY8_9DIPT</name>
<dbReference type="Proteomes" id="UP000183832">
    <property type="component" value="Unassembled WGS sequence"/>
</dbReference>
<sequence>MNFDISGSTNQYVRKARFNKEKGEIDVKTKIVSQDIILFCWNRFNKGINFNCLDIQKYAEQSG</sequence>
<reference evidence="1 2" key="1">
    <citation type="submission" date="2015-04" db="EMBL/GenBank/DDBJ databases">
        <authorList>
            <person name="Syromyatnikov M.Y."/>
            <person name="Popov V.N."/>
        </authorList>
    </citation>
    <scope>NUCLEOTIDE SEQUENCE [LARGE SCALE GENOMIC DNA]</scope>
</reference>
<keyword evidence="2" id="KW-1185">Reference proteome</keyword>
<accession>A0A1J1IGY8</accession>
<evidence type="ECO:0000313" key="1">
    <source>
        <dbReference type="EMBL" id="CRK98302.1"/>
    </source>
</evidence>
<evidence type="ECO:0000313" key="2">
    <source>
        <dbReference type="Proteomes" id="UP000183832"/>
    </source>
</evidence>
<proteinExistence type="predicted"/>
<protein>
    <submittedName>
        <fullName evidence="1">CLUMA_CG011664, isoform A</fullName>
    </submittedName>
</protein>
<dbReference type="AlphaFoldDB" id="A0A1J1IGY8"/>
<organism evidence="1 2">
    <name type="scientific">Clunio marinus</name>
    <dbReference type="NCBI Taxonomy" id="568069"/>
    <lineage>
        <taxon>Eukaryota</taxon>
        <taxon>Metazoa</taxon>
        <taxon>Ecdysozoa</taxon>
        <taxon>Arthropoda</taxon>
        <taxon>Hexapoda</taxon>
        <taxon>Insecta</taxon>
        <taxon>Pterygota</taxon>
        <taxon>Neoptera</taxon>
        <taxon>Endopterygota</taxon>
        <taxon>Diptera</taxon>
        <taxon>Nematocera</taxon>
        <taxon>Chironomoidea</taxon>
        <taxon>Chironomidae</taxon>
        <taxon>Clunio</taxon>
    </lineage>
</organism>